<sequence>MSHSWLQRKRKADLIDLAQKARLPDADGYLKDDLVQILESHLNSNESIFAKVPEFRDYYGRNASPIKREQSSPAEPFTATKTTRRRTFNKDPSPESTPIITPEVRSIVARTPKPRAVSRRVSEVLAEVEPQAKAVSRRVSNIVSESTPKAVSRRVSEVFNEVDIPASPAQLAEVADQSFQEIQTKAVELWDRTRIDELKEFIRENASSVATIQTFILLIEAVGLQWNTLDTTPLFATPTAFSSYSSSQDVRGPNFWVLLSAEWWSPATLWSLTSWVLPLMFSYFFNLTLRTNTSRKSSDRQYPADPLIFNIARAILSYSAYRETVNMAFAPSAWGPFSEYAVARVGNNVPGGYYGLQIGSLVGILVSLYDAALKK</sequence>
<accession>A0AAD4IJT7</accession>
<organism evidence="3 4">
    <name type="scientific">Alternaria panax</name>
    <dbReference type="NCBI Taxonomy" id="48097"/>
    <lineage>
        <taxon>Eukaryota</taxon>
        <taxon>Fungi</taxon>
        <taxon>Dikarya</taxon>
        <taxon>Ascomycota</taxon>
        <taxon>Pezizomycotina</taxon>
        <taxon>Dothideomycetes</taxon>
        <taxon>Pleosporomycetidae</taxon>
        <taxon>Pleosporales</taxon>
        <taxon>Pleosporineae</taxon>
        <taxon>Pleosporaceae</taxon>
        <taxon>Alternaria</taxon>
        <taxon>Alternaria sect. Panax</taxon>
    </lineage>
</organism>
<dbReference type="PANTHER" id="PTHR41807">
    <property type="entry name" value="GLUTATHIONE TRANSFERASE 3"/>
    <property type="match status" value="1"/>
</dbReference>
<name>A0AAD4IJT7_9PLEO</name>
<evidence type="ECO:0000313" key="4">
    <source>
        <dbReference type="Proteomes" id="UP001199106"/>
    </source>
</evidence>
<dbReference type="EMBL" id="JAANER010000001">
    <property type="protein sequence ID" value="KAG9195619.1"/>
    <property type="molecule type" value="Genomic_DNA"/>
</dbReference>
<evidence type="ECO:0000256" key="1">
    <source>
        <dbReference type="SAM" id="MobiDB-lite"/>
    </source>
</evidence>
<gene>
    <name evidence="3" type="ORF">G6011_00740</name>
</gene>
<dbReference type="PANTHER" id="PTHR41807:SF1">
    <property type="entry name" value="GLUTATHIONE TRANSFERASE 3"/>
    <property type="match status" value="1"/>
</dbReference>
<dbReference type="Proteomes" id="UP001199106">
    <property type="component" value="Unassembled WGS sequence"/>
</dbReference>
<dbReference type="GO" id="GO:0016020">
    <property type="term" value="C:membrane"/>
    <property type="evidence" value="ECO:0007669"/>
    <property type="project" value="TreeGrafter"/>
</dbReference>
<dbReference type="AlphaFoldDB" id="A0AAD4IJT7"/>
<evidence type="ECO:0000313" key="3">
    <source>
        <dbReference type="EMBL" id="KAG9195619.1"/>
    </source>
</evidence>
<feature type="region of interest" description="Disordered" evidence="1">
    <location>
        <begin position="63"/>
        <end position="99"/>
    </location>
</feature>
<protein>
    <submittedName>
        <fullName evidence="3">Uncharacterized protein</fullName>
    </submittedName>
</protein>
<comment type="caution">
    <text evidence="3">The sequence shown here is derived from an EMBL/GenBank/DDBJ whole genome shotgun (WGS) entry which is preliminary data.</text>
</comment>
<evidence type="ECO:0000256" key="2">
    <source>
        <dbReference type="SAM" id="Phobius"/>
    </source>
</evidence>
<feature type="transmembrane region" description="Helical" evidence="2">
    <location>
        <begin position="263"/>
        <end position="285"/>
    </location>
</feature>
<keyword evidence="2" id="KW-0472">Membrane</keyword>
<reference evidence="3" key="1">
    <citation type="submission" date="2021-07" db="EMBL/GenBank/DDBJ databases">
        <title>Genome Resource of American Ginseng Black Spot Pathogen Alternaria panax.</title>
        <authorList>
            <person name="Qiu C."/>
            <person name="Wang W."/>
            <person name="Liu Z."/>
        </authorList>
    </citation>
    <scope>NUCLEOTIDE SEQUENCE</scope>
    <source>
        <strain evidence="3">BNCC115425</strain>
    </source>
</reference>
<dbReference type="InterPro" id="IPR038872">
    <property type="entry name" value="Put_GTT3"/>
</dbReference>
<keyword evidence="4" id="KW-1185">Reference proteome</keyword>
<keyword evidence="2" id="KW-1133">Transmembrane helix</keyword>
<proteinExistence type="predicted"/>
<keyword evidence="2" id="KW-0812">Transmembrane</keyword>